<evidence type="ECO:0000259" key="5">
    <source>
        <dbReference type="PROSITE" id="PS50893"/>
    </source>
</evidence>
<dbReference type="GO" id="GO:0016887">
    <property type="term" value="F:ATP hydrolysis activity"/>
    <property type="evidence" value="ECO:0007669"/>
    <property type="project" value="InterPro"/>
</dbReference>
<dbReference type="PROSITE" id="PS50893">
    <property type="entry name" value="ABC_TRANSPORTER_2"/>
    <property type="match status" value="1"/>
</dbReference>
<proteinExistence type="inferred from homology"/>
<dbReference type="InterPro" id="IPR017871">
    <property type="entry name" value="ABC_transporter-like_CS"/>
</dbReference>
<reference evidence="6 7" key="1">
    <citation type="submission" date="2017-06" db="EMBL/GenBank/DDBJ databases">
        <authorList>
            <consortium name="Pathogen Informatics"/>
        </authorList>
    </citation>
    <scope>NUCLEOTIDE SEQUENCE [LARGE SCALE GENOMIC DNA]</scope>
    <source>
        <strain evidence="6 7">NCTC10570</strain>
    </source>
</reference>
<dbReference type="InterPro" id="IPR003439">
    <property type="entry name" value="ABC_transporter-like_ATP-bd"/>
</dbReference>
<evidence type="ECO:0000256" key="3">
    <source>
        <dbReference type="ARBA" id="ARBA00022741"/>
    </source>
</evidence>
<organism evidence="6 7">
    <name type="scientific">Megamonas hypermegale</name>
    <dbReference type="NCBI Taxonomy" id="158847"/>
    <lineage>
        <taxon>Bacteria</taxon>
        <taxon>Bacillati</taxon>
        <taxon>Bacillota</taxon>
        <taxon>Negativicutes</taxon>
        <taxon>Selenomonadales</taxon>
        <taxon>Selenomonadaceae</taxon>
        <taxon>Megamonas</taxon>
    </lineage>
</organism>
<protein>
    <submittedName>
        <fullName evidence="6">Glutathione import ATP-binding protein GsiA</fullName>
        <ecNumber evidence="6">3.6.3.-</ecNumber>
    </submittedName>
</protein>
<dbReference type="AlphaFoldDB" id="A0A239TE44"/>
<gene>
    <name evidence="6" type="primary">gsiA_4</name>
    <name evidence="6" type="ORF">SAMEA4364220_00487</name>
</gene>
<dbReference type="SMART" id="SM00382">
    <property type="entry name" value="AAA"/>
    <property type="match status" value="1"/>
</dbReference>
<dbReference type="EMBL" id="LT906446">
    <property type="protein sequence ID" value="SNU95839.1"/>
    <property type="molecule type" value="Genomic_DNA"/>
</dbReference>
<keyword evidence="6" id="KW-0378">Hydrolase</keyword>
<dbReference type="eggNOG" id="COG4608">
    <property type="taxonomic scope" value="Bacteria"/>
</dbReference>
<dbReference type="InterPro" id="IPR003593">
    <property type="entry name" value="AAA+_ATPase"/>
</dbReference>
<dbReference type="PANTHER" id="PTHR43776">
    <property type="entry name" value="TRANSPORT ATP-BINDING PROTEIN"/>
    <property type="match status" value="1"/>
</dbReference>
<dbReference type="SUPFAM" id="SSF52540">
    <property type="entry name" value="P-loop containing nucleoside triphosphate hydrolases"/>
    <property type="match status" value="1"/>
</dbReference>
<dbReference type="Gene3D" id="3.40.50.300">
    <property type="entry name" value="P-loop containing nucleotide triphosphate hydrolases"/>
    <property type="match status" value="1"/>
</dbReference>
<sequence>MEPILSVEGLTKRFNQDKSSVLAVDNISFQLFSGDCLGIVGESSCGKSTTVNLITRLKDVDSGKIILNGIDITSAKGKSLHSVYQKMQMVFQFPQDSFNPHQKLNDAIIEPLINNGMSKREAKKQLPYLLDLVGLDLSLINNKYSYELSGGQCQRVAIARAIAIKPKILICDEATSALDVISQKQIVDLLKKLQKQFNLSIILITHDLSLVRQICNRVIVMYRGKIVEENSTNEILQNPQQEYTKLLIQSTV</sequence>
<keyword evidence="3" id="KW-0547">Nucleotide-binding</keyword>
<dbReference type="Pfam" id="PF00005">
    <property type="entry name" value="ABC_tran"/>
    <property type="match status" value="1"/>
</dbReference>
<evidence type="ECO:0000313" key="6">
    <source>
        <dbReference type="EMBL" id="SNU95839.1"/>
    </source>
</evidence>
<dbReference type="EC" id="3.6.3.-" evidence="6"/>
<dbReference type="Proteomes" id="UP000215383">
    <property type="component" value="Chromosome 1"/>
</dbReference>
<dbReference type="GO" id="GO:0005524">
    <property type="term" value="F:ATP binding"/>
    <property type="evidence" value="ECO:0007669"/>
    <property type="project" value="UniProtKB-KW"/>
</dbReference>
<dbReference type="GO" id="GO:0055085">
    <property type="term" value="P:transmembrane transport"/>
    <property type="evidence" value="ECO:0007669"/>
    <property type="project" value="UniProtKB-ARBA"/>
</dbReference>
<dbReference type="RefSeq" id="WP_027889309.1">
    <property type="nucleotide sequence ID" value="NZ_LT906446.1"/>
</dbReference>
<dbReference type="InterPro" id="IPR027417">
    <property type="entry name" value="P-loop_NTPase"/>
</dbReference>
<evidence type="ECO:0000256" key="1">
    <source>
        <dbReference type="ARBA" id="ARBA00005417"/>
    </source>
</evidence>
<evidence type="ECO:0000313" key="7">
    <source>
        <dbReference type="Proteomes" id="UP000215383"/>
    </source>
</evidence>
<evidence type="ECO:0000256" key="4">
    <source>
        <dbReference type="ARBA" id="ARBA00022840"/>
    </source>
</evidence>
<dbReference type="GeneID" id="78506520"/>
<dbReference type="CDD" id="cd03257">
    <property type="entry name" value="ABC_NikE_OppD_transporters"/>
    <property type="match status" value="1"/>
</dbReference>
<keyword evidence="4 6" id="KW-0067">ATP-binding</keyword>
<keyword evidence="2" id="KW-0813">Transport</keyword>
<dbReference type="PROSITE" id="PS00211">
    <property type="entry name" value="ABC_TRANSPORTER_1"/>
    <property type="match status" value="1"/>
</dbReference>
<feature type="domain" description="ABC transporter" evidence="5">
    <location>
        <begin position="5"/>
        <end position="248"/>
    </location>
</feature>
<dbReference type="InterPro" id="IPR050319">
    <property type="entry name" value="ABC_transp_ATP-bind"/>
</dbReference>
<comment type="similarity">
    <text evidence="1">Belongs to the ABC transporter superfamily.</text>
</comment>
<dbReference type="PANTHER" id="PTHR43776:SF7">
    <property type="entry name" value="D,D-DIPEPTIDE TRANSPORT ATP-BINDING PROTEIN DDPF-RELATED"/>
    <property type="match status" value="1"/>
</dbReference>
<keyword evidence="7" id="KW-1185">Reference proteome</keyword>
<name>A0A239TE44_9FIRM</name>
<accession>A0A239TE44</accession>
<evidence type="ECO:0000256" key="2">
    <source>
        <dbReference type="ARBA" id="ARBA00022448"/>
    </source>
</evidence>